<dbReference type="Pfam" id="PF01915">
    <property type="entry name" value="Glyco_hydro_3_C"/>
    <property type="match status" value="1"/>
</dbReference>
<accession>W0FLP1</accession>
<dbReference type="EMBL" id="KC246778">
    <property type="protein sequence ID" value="AHF23895.1"/>
    <property type="molecule type" value="Genomic_DNA"/>
</dbReference>
<dbReference type="SMART" id="SM01217">
    <property type="entry name" value="Fn3_like"/>
    <property type="match status" value="1"/>
</dbReference>
<comment type="similarity">
    <text evidence="1">Belongs to the glycosyl hydrolase 3 family.</text>
</comment>
<dbReference type="InterPro" id="IPR002772">
    <property type="entry name" value="Glyco_hydro_3_C"/>
</dbReference>
<feature type="domain" description="Fibronectin type III-like" evidence="3">
    <location>
        <begin position="347"/>
        <end position="418"/>
    </location>
</feature>
<protein>
    <submittedName>
        <fullName evidence="4">Beta-glucosidase</fullName>
    </submittedName>
</protein>
<sequence>MFYYKGNSLKRGILEMAFKATTSNEITAREIDNGNLVKQLAVECAVLLENDGTLPLKQTGKIAVFGNGARHTVRGGTGSGEVNTRRVVSVCEGLEEAGFEITSSSWLDRYDAILASHIAEYKQRVEDYAKEKEVALANAYFENSFGTPELPRIEEGDIDASADTAIYVIARDSGEGADRKPEAGDYYLTEDEEYNIDFVCGHYSKVIVLLNVGGVIDMTYLKREHRIGAILLISQTGSNGGYVAADLITGKATPSGKLTDTWARTFEDYPSSEDFMSGDEDDRFYREGIYVGYRYFDSFGIAPVYPFGYGKSYTTFGMNIDSCELTGDLFTVNVTITNTGTEYSGKQVVQVYFSAPEGRNDRPYQELIAFAKTSLLAPGESQTLALKFKPSDMSCYDSYLTSKVLEAGDYLVRVGVSSRETKICAVIRVADEIAIEKLNNHFPDEPQYRFEDMKNPGTGKEMRANLDGRQLAEAPIYELEGRMIRRRTVRYGGVKEELVDGSFEEDLTLRGVLGHHCGMTQVVAKFSVEELAELCVGKYSVNIENGVVFSASTRVPGAASETSDKFIVKRGVDPIVMADGPAGLRLQPHFKATPEDIRRGREAPARR</sequence>
<dbReference type="InterPro" id="IPR036881">
    <property type="entry name" value="Glyco_hydro_3_C_sf"/>
</dbReference>
<dbReference type="Gene3D" id="3.40.50.1700">
    <property type="entry name" value="Glycoside hydrolase family 3 C-terminal domain"/>
    <property type="match status" value="1"/>
</dbReference>
<dbReference type="Gene3D" id="2.60.40.10">
    <property type="entry name" value="Immunoglobulins"/>
    <property type="match status" value="1"/>
</dbReference>
<dbReference type="PANTHER" id="PTHR42715:SF10">
    <property type="entry name" value="BETA-GLUCOSIDASE"/>
    <property type="match status" value="1"/>
</dbReference>
<proteinExistence type="inferred from homology"/>
<dbReference type="InterPro" id="IPR013783">
    <property type="entry name" value="Ig-like_fold"/>
</dbReference>
<dbReference type="Pfam" id="PF14310">
    <property type="entry name" value="Fn3-like"/>
    <property type="match status" value="1"/>
</dbReference>
<dbReference type="GO" id="GO:0004553">
    <property type="term" value="F:hydrolase activity, hydrolyzing O-glycosyl compounds"/>
    <property type="evidence" value="ECO:0007669"/>
    <property type="project" value="InterPro"/>
</dbReference>
<dbReference type="InterPro" id="IPR026891">
    <property type="entry name" value="Fn3-like"/>
</dbReference>
<dbReference type="InterPro" id="IPR050288">
    <property type="entry name" value="Cellulose_deg_GH3"/>
</dbReference>
<dbReference type="SUPFAM" id="SSF52279">
    <property type="entry name" value="Beta-D-glucan exohydrolase, C-terminal domain"/>
    <property type="match status" value="1"/>
</dbReference>
<evidence type="ECO:0000256" key="1">
    <source>
        <dbReference type="ARBA" id="ARBA00005336"/>
    </source>
</evidence>
<dbReference type="AlphaFoldDB" id="W0FLP1"/>
<name>W0FLP1_9BACT</name>
<organism evidence="4">
    <name type="scientific">uncultured bacterium Contig1759</name>
    <dbReference type="NCBI Taxonomy" id="1393502"/>
    <lineage>
        <taxon>Bacteria</taxon>
        <taxon>environmental samples</taxon>
    </lineage>
</organism>
<dbReference type="GO" id="GO:0005975">
    <property type="term" value="P:carbohydrate metabolic process"/>
    <property type="evidence" value="ECO:0007669"/>
    <property type="project" value="InterPro"/>
</dbReference>
<reference evidence="4" key="1">
    <citation type="journal article" date="2013" name="PLoS ONE">
        <title>Metagenomic insights into the carbohydrate-active enzymes carried by the microorganisms adhering to solid digesta in the rumen of cows.</title>
        <authorList>
            <person name="Wang L."/>
            <person name="Hatem A."/>
            <person name="Catalyurek U.V."/>
            <person name="Morrison M."/>
            <person name="Yu Z."/>
        </authorList>
    </citation>
    <scope>NUCLEOTIDE SEQUENCE</scope>
</reference>
<evidence type="ECO:0000259" key="3">
    <source>
        <dbReference type="SMART" id="SM01217"/>
    </source>
</evidence>
<keyword evidence="2" id="KW-0378">Hydrolase</keyword>
<evidence type="ECO:0000256" key="2">
    <source>
        <dbReference type="ARBA" id="ARBA00022801"/>
    </source>
</evidence>
<dbReference type="PANTHER" id="PTHR42715">
    <property type="entry name" value="BETA-GLUCOSIDASE"/>
    <property type="match status" value="1"/>
</dbReference>
<evidence type="ECO:0000313" key="4">
    <source>
        <dbReference type="EMBL" id="AHF23895.1"/>
    </source>
</evidence>